<dbReference type="Gene3D" id="4.10.40.50">
    <property type="match status" value="1"/>
</dbReference>
<evidence type="ECO:0000313" key="2">
    <source>
        <dbReference type="EMBL" id="KYO45116.1"/>
    </source>
</evidence>
<evidence type="ECO:0000313" key="3">
    <source>
        <dbReference type="Proteomes" id="UP000050525"/>
    </source>
</evidence>
<proteinExistence type="predicted"/>
<feature type="chain" id="PRO_5007586771" evidence="1">
    <location>
        <begin position="20"/>
        <end position="97"/>
    </location>
</feature>
<name>A0A151P7R0_ALLMI</name>
<comment type="caution">
    <text evidence="2">The sequence shown here is derived from an EMBL/GenBank/DDBJ whole genome shotgun (WGS) entry which is preliminary data.</text>
</comment>
<sequence length="97" mass="10480">MLLLICTVLLLLTSRQVTSSPAGSRALLNATTNQDPLPAAALVAGLEGVHTSRRLARMTPFWRTVGTKPIGAYCRYGLECSTKACRDGRCVPLQYES</sequence>
<dbReference type="GO" id="GO:0061844">
    <property type="term" value="P:antimicrobial humoral immune response mediated by antimicrobial peptide"/>
    <property type="evidence" value="ECO:0007669"/>
    <property type="project" value="TreeGrafter"/>
</dbReference>
<keyword evidence="1" id="KW-0732">Signal</keyword>
<dbReference type="Pfam" id="PF07359">
    <property type="entry name" value="LEAP-2"/>
    <property type="match status" value="1"/>
</dbReference>
<dbReference type="AlphaFoldDB" id="A0A151P7R0"/>
<evidence type="ECO:0000256" key="1">
    <source>
        <dbReference type="SAM" id="SignalP"/>
    </source>
</evidence>
<keyword evidence="3" id="KW-1185">Reference proteome</keyword>
<organism evidence="2 3">
    <name type="scientific">Alligator mississippiensis</name>
    <name type="common">American alligator</name>
    <dbReference type="NCBI Taxonomy" id="8496"/>
    <lineage>
        <taxon>Eukaryota</taxon>
        <taxon>Metazoa</taxon>
        <taxon>Chordata</taxon>
        <taxon>Craniata</taxon>
        <taxon>Vertebrata</taxon>
        <taxon>Euteleostomi</taxon>
        <taxon>Archelosauria</taxon>
        <taxon>Archosauria</taxon>
        <taxon>Crocodylia</taxon>
        <taxon>Alligatoridae</taxon>
        <taxon>Alligatorinae</taxon>
        <taxon>Alligator</taxon>
    </lineage>
</organism>
<protein>
    <submittedName>
        <fullName evidence="2">Liver-expressed antimicrobial peptide 2</fullName>
    </submittedName>
</protein>
<feature type="signal peptide" evidence="1">
    <location>
        <begin position="1"/>
        <end position="19"/>
    </location>
</feature>
<dbReference type="PANTHER" id="PTHR21007">
    <property type="entry name" value="LIVER EXPRESSED ANTIMICROBIAL PEPTIDE 2"/>
    <property type="match status" value="1"/>
</dbReference>
<gene>
    <name evidence="2" type="primary">LEAP2</name>
    <name evidence="2" type="ORF">Y1Q_0007407</name>
</gene>
<dbReference type="InterPro" id="IPR009955">
    <property type="entry name" value="LEAP-2"/>
</dbReference>
<dbReference type="STRING" id="8496.A0A151P7R0"/>
<reference evidence="2 3" key="1">
    <citation type="journal article" date="2012" name="Genome Biol.">
        <title>Sequencing three crocodilian genomes to illuminate the evolution of archosaurs and amniotes.</title>
        <authorList>
            <person name="St John J.A."/>
            <person name="Braun E.L."/>
            <person name="Isberg S.R."/>
            <person name="Miles L.G."/>
            <person name="Chong A.Y."/>
            <person name="Gongora J."/>
            <person name="Dalzell P."/>
            <person name="Moran C."/>
            <person name="Bed'hom B."/>
            <person name="Abzhanov A."/>
            <person name="Burgess S.C."/>
            <person name="Cooksey A.M."/>
            <person name="Castoe T.A."/>
            <person name="Crawford N.G."/>
            <person name="Densmore L.D."/>
            <person name="Drew J.C."/>
            <person name="Edwards S.V."/>
            <person name="Faircloth B.C."/>
            <person name="Fujita M.K."/>
            <person name="Greenwold M.J."/>
            <person name="Hoffmann F.G."/>
            <person name="Howard J.M."/>
            <person name="Iguchi T."/>
            <person name="Janes D.E."/>
            <person name="Khan S.Y."/>
            <person name="Kohno S."/>
            <person name="de Koning A.J."/>
            <person name="Lance S.L."/>
            <person name="McCarthy F.M."/>
            <person name="McCormack J.E."/>
            <person name="Merchant M.E."/>
            <person name="Peterson D.G."/>
            <person name="Pollock D.D."/>
            <person name="Pourmand N."/>
            <person name="Raney B.J."/>
            <person name="Roessler K.A."/>
            <person name="Sanford J.R."/>
            <person name="Sawyer R.H."/>
            <person name="Schmidt C.J."/>
            <person name="Triplett E.W."/>
            <person name="Tuberville T.D."/>
            <person name="Venegas-Anaya M."/>
            <person name="Howard J.T."/>
            <person name="Jarvis E.D."/>
            <person name="Guillette L.J.Jr."/>
            <person name="Glenn T.C."/>
            <person name="Green R.E."/>
            <person name="Ray D.A."/>
        </authorList>
    </citation>
    <scope>NUCLEOTIDE SEQUENCE [LARGE SCALE GENOMIC DNA]</scope>
    <source>
        <strain evidence="2">KSC_2009_1</strain>
    </source>
</reference>
<dbReference type="EMBL" id="AKHW03000635">
    <property type="protein sequence ID" value="KYO45116.1"/>
    <property type="molecule type" value="Genomic_DNA"/>
</dbReference>
<dbReference type="GO" id="GO:0042742">
    <property type="term" value="P:defense response to bacterium"/>
    <property type="evidence" value="ECO:0007669"/>
    <property type="project" value="InterPro"/>
</dbReference>
<dbReference type="PANTHER" id="PTHR21007:SF5">
    <property type="entry name" value="LIVER-EXPRESSED ANTIMICROBIAL PEPTIDE 2"/>
    <property type="match status" value="1"/>
</dbReference>
<accession>A0A151P7R0</accession>
<dbReference type="Proteomes" id="UP000050525">
    <property type="component" value="Unassembled WGS sequence"/>
</dbReference>